<sequence>MSPEELFWDLAEPMLTEPAITRSTMMGLPCLRYDGRFFASLDRRSQALIVKLPRRRVAQLVEDGIGRPFAPAGKVFREWVALPDPGEQLWRDLLAEARANACVPAGRGD</sequence>
<evidence type="ECO:0000313" key="1">
    <source>
        <dbReference type="EMBL" id="RVX43926.1"/>
    </source>
</evidence>
<dbReference type="AlphaFoldDB" id="A0A438MDV1"/>
<dbReference type="Proteomes" id="UP000284824">
    <property type="component" value="Unassembled WGS sequence"/>
</dbReference>
<comment type="caution">
    <text evidence="1">The sequence shown here is derived from an EMBL/GenBank/DDBJ whole genome shotgun (WGS) entry which is preliminary data.</text>
</comment>
<protein>
    <recommendedName>
        <fullName evidence="3">TfoX-like protein</fullName>
    </recommendedName>
</protein>
<reference evidence="1 2" key="1">
    <citation type="submission" date="2019-01" db="EMBL/GenBank/DDBJ databases">
        <title>Sequencing the genomes of 1000 actinobacteria strains.</title>
        <authorList>
            <person name="Klenk H.-P."/>
        </authorList>
    </citation>
    <scope>NUCLEOTIDE SEQUENCE [LARGE SCALE GENOMIC DNA]</scope>
    <source>
        <strain evidence="1 2">DSM 43925</strain>
    </source>
</reference>
<name>A0A438MDV1_9ACTN</name>
<keyword evidence="2" id="KW-1185">Reference proteome</keyword>
<dbReference type="EMBL" id="SAUN01000001">
    <property type="protein sequence ID" value="RVX43926.1"/>
    <property type="molecule type" value="Genomic_DNA"/>
</dbReference>
<evidence type="ECO:0000313" key="2">
    <source>
        <dbReference type="Proteomes" id="UP000284824"/>
    </source>
</evidence>
<gene>
    <name evidence="1" type="ORF">EDD27_6637</name>
</gene>
<dbReference type="OrthoDB" id="8779526at2"/>
<dbReference type="RefSeq" id="WP_127935784.1">
    <property type="nucleotide sequence ID" value="NZ_SAUN01000001.1"/>
</dbReference>
<organism evidence="1 2">
    <name type="scientific">Nonomuraea polychroma</name>
    <dbReference type="NCBI Taxonomy" id="46176"/>
    <lineage>
        <taxon>Bacteria</taxon>
        <taxon>Bacillati</taxon>
        <taxon>Actinomycetota</taxon>
        <taxon>Actinomycetes</taxon>
        <taxon>Streptosporangiales</taxon>
        <taxon>Streptosporangiaceae</taxon>
        <taxon>Nonomuraea</taxon>
    </lineage>
</organism>
<accession>A0A438MDV1</accession>
<proteinExistence type="predicted"/>
<evidence type="ECO:0008006" key="3">
    <source>
        <dbReference type="Google" id="ProtNLM"/>
    </source>
</evidence>